<comment type="similarity">
    <text evidence="1">Belongs to the mitochondrial carrier (TC 2.A.29) family.</text>
</comment>
<dbReference type="EMBL" id="CACSLK010020742">
    <property type="protein sequence ID" value="CAA0821217.1"/>
    <property type="molecule type" value="Genomic_DNA"/>
</dbReference>
<dbReference type="SUPFAM" id="SSF47473">
    <property type="entry name" value="EF-hand"/>
    <property type="match status" value="1"/>
</dbReference>
<keyword evidence="2" id="KW-0813">Transport</keyword>
<name>A0A9N7MWP2_STRHE</name>
<evidence type="ECO:0000313" key="8">
    <source>
        <dbReference type="Proteomes" id="UP001153555"/>
    </source>
</evidence>
<dbReference type="GO" id="GO:0005509">
    <property type="term" value="F:calcium ion binding"/>
    <property type="evidence" value="ECO:0007669"/>
    <property type="project" value="InterPro"/>
</dbReference>
<dbReference type="Gene3D" id="1.10.238.10">
    <property type="entry name" value="EF-hand"/>
    <property type="match status" value="1"/>
</dbReference>
<keyword evidence="5" id="KW-1133">Transmembrane helix</keyword>
<keyword evidence="5" id="KW-0472">Membrane</keyword>
<evidence type="ECO:0000256" key="2">
    <source>
        <dbReference type="ARBA" id="ARBA00022448"/>
    </source>
</evidence>
<protein>
    <submittedName>
        <fullName evidence="7">Mitochondrial substrate carrier family protein</fullName>
    </submittedName>
</protein>
<feature type="domain" description="EF-hand" evidence="6">
    <location>
        <begin position="116"/>
        <end position="151"/>
    </location>
</feature>
<dbReference type="AlphaFoldDB" id="A0A9N7MWP2"/>
<dbReference type="PROSITE" id="PS50222">
    <property type="entry name" value="EF_HAND_2"/>
    <property type="match status" value="1"/>
</dbReference>
<dbReference type="Proteomes" id="UP001153555">
    <property type="component" value="Unassembled WGS sequence"/>
</dbReference>
<evidence type="ECO:0000256" key="1">
    <source>
        <dbReference type="ARBA" id="ARBA00006375"/>
    </source>
</evidence>
<dbReference type="PROSITE" id="PS00018">
    <property type="entry name" value="EF_HAND_1"/>
    <property type="match status" value="1"/>
</dbReference>
<keyword evidence="4" id="KW-0106">Calcium</keyword>
<keyword evidence="8" id="KW-1185">Reference proteome</keyword>
<sequence length="345" mass="39177">MSWLAIHLSRISGNLPWISRIALILKNSDFEQLNVKNKKMMSGQDAVFYGEEVVEHVSSVKEIGEENAVDAENVGENELQKLAKGILSVPLSDFKRLREGHHEESKSVSVHDFLKYTEAEGKRFFQELDRDGDGKVSLEDLEIAMEKRKLPKIYARDFLRDMGASFFNPELPEVMSKLPQYGVRALYRGSIPAIVGPFSRIHAIILRHLSGDGNENSMRGIELKIASRFIRKCGPSYCRDMTGRWCRWLFLWHCRHYLPGDTVLRCWDGPICRVQEGCPAAYRSRAAALGNGGCRGSVWRPNCRLNNPNRRPVGLFKGAVPRFFWVTPLGAMNFSGYELLRKAMG</sequence>
<keyword evidence="5" id="KW-0812">Transmembrane</keyword>
<evidence type="ECO:0000259" key="6">
    <source>
        <dbReference type="PROSITE" id="PS50222"/>
    </source>
</evidence>
<reference evidence="7" key="1">
    <citation type="submission" date="2019-12" db="EMBL/GenBank/DDBJ databases">
        <authorList>
            <person name="Scholes J."/>
        </authorList>
    </citation>
    <scope>NUCLEOTIDE SEQUENCE</scope>
</reference>
<dbReference type="OrthoDB" id="1726309at2759"/>
<gene>
    <name evidence="7" type="ORF">SHERM_19219</name>
</gene>
<keyword evidence="3" id="KW-0677">Repeat</keyword>
<proteinExistence type="inferred from homology"/>
<evidence type="ECO:0000256" key="5">
    <source>
        <dbReference type="ARBA" id="ARBA00022989"/>
    </source>
</evidence>
<organism evidence="7 8">
    <name type="scientific">Striga hermonthica</name>
    <name type="common">Purple witchweed</name>
    <name type="synonym">Buchnera hermonthica</name>
    <dbReference type="NCBI Taxonomy" id="68872"/>
    <lineage>
        <taxon>Eukaryota</taxon>
        <taxon>Viridiplantae</taxon>
        <taxon>Streptophyta</taxon>
        <taxon>Embryophyta</taxon>
        <taxon>Tracheophyta</taxon>
        <taxon>Spermatophyta</taxon>
        <taxon>Magnoliopsida</taxon>
        <taxon>eudicotyledons</taxon>
        <taxon>Gunneridae</taxon>
        <taxon>Pentapetalae</taxon>
        <taxon>asterids</taxon>
        <taxon>lamiids</taxon>
        <taxon>Lamiales</taxon>
        <taxon>Orobanchaceae</taxon>
        <taxon>Buchnereae</taxon>
        <taxon>Striga</taxon>
    </lineage>
</organism>
<dbReference type="InterPro" id="IPR018247">
    <property type="entry name" value="EF_Hand_1_Ca_BS"/>
</dbReference>
<comment type="caution">
    <text evidence="7">The sequence shown here is derived from an EMBL/GenBank/DDBJ whole genome shotgun (WGS) entry which is preliminary data.</text>
</comment>
<accession>A0A9N7MWP2</accession>
<dbReference type="PANTHER" id="PTHR45667">
    <property type="entry name" value="S-ADENOSYLMETHIONINE MITOCHONDRIAL CARRIER PROTEIN"/>
    <property type="match status" value="1"/>
</dbReference>
<evidence type="ECO:0000256" key="4">
    <source>
        <dbReference type="ARBA" id="ARBA00022837"/>
    </source>
</evidence>
<evidence type="ECO:0000313" key="7">
    <source>
        <dbReference type="EMBL" id="CAA0821217.1"/>
    </source>
</evidence>
<evidence type="ECO:0000256" key="3">
    <source>
        <dbReference type="ARBA" id="ARBA00022737"/>
    </source>
</evidence>
<dbReference type="InterPro" id="IPR002048">
    <property type="entry name" value="EF_hand_dom"/>
</dbReference>
<dbReference type="InterPro" id="IPR011992">
    <property type="entry name" value="EF-hand-dom_pair"/>
</dbReference>